<feature type="region of interest" description="Disordered" evidence="6">
    <location>
        <begin position="502"/>
        <end position="524"/>
    </location>
</feature>
<feature type="transmembrane region" description="Helical" evidence="7">
    <location>
        <begin position="587"/>
        <end position="612"/>
    </location>
</feature>
<dbReference type="AlphaFoldDB" id="A0A1H6HS07"/>
<evidence type="ECO:0000313" key="10">
    <source>
        <dbReference type="Proteomes" id="UP000199215"/>
    </source>
</evidence>
<evidence type="ECO:0000256" key="1">
    <source>
        <dbReference type="ARBA" id="ARBA00004651"/>
    </source>
</evidence>
<feature type="region of interest" description="Disordered" evidence="6">
    <location>
        <begin position="1"/>
        <end position="45"/>
    </location>
</feature>
<accession>A0A1H6HS07</accession>
<keyword evidence="4 7" id="KW-1133">Transmembrane helix</keyword>
<evidence type="ECO:0000256" key="7">
    <source>
        <dbReference type="SAM" id="Phobius"/>
    </source>
</evidence>
<dbReference type="EMBL" id="FNWU01000001">
    <property type="protein sequence ID" value="SEH38767.1"/>
    <property type="molecule type" value="Genomic_DNA"/>
</dbReference>
<evidence type="ECO:0000256" key="6">
    <source>
        <dbReference type="SAM" id="MobiDB-lite"/>
    </source>
</evidence>
<evidence type="ECO:0000259" key="8">
    <source>
        <dbReference type="Pfam" id="PF00482"/>
    </source>
</evidence>
<proteinExistence type="predicted"/>
<evidence type="ECO:0000256" key="4">
    <source>
        <dbReference type="ARBA" id="ARBA00022989"/>
    </source>
</evidence>
<feature type="transmembrane region" description="Helical" evidence="7">
    <location>
        <begin position="340"/>
        <end position="360"/>
    </location>
</feature>
<feature type="transmembrane region" description="Helical" evidence="7">
    <location>
        <begin position="295"/>
        <end position="320"/>
    </location>
</feature>
<evidence type="ECO:0000256" key="3">
    <source>
        <dbReference type="ARBA" id="ARBA00022692"/>
    </source>
</evidence>
<dbReference type="PANTHER" id="PTHR35402">
    <property type="entry name" value="INTEGRAL MEMBRANE PROTEIN-RELATED"/>
    <property type="match status" value="1"/>
</dbReference>
<keyword evidence="2" id="KW-1003">Cell membrane</keyword>
<evidence type="ECO:0000313" key="9">
    <source>
        <dbReference type="EMBL" id="SEH38767.1"/>
    </source>
</evidence>
<dbReference type="STRING" id="1267564.SAMN05192561_101417"/>
<dbReference type="GO" id="GO:0005886">
    <property type="term" value="C:plasma membrane"/>
    <property type="evidence" value="ECO:0007669"/>
    <property type="project" value="UniProtKB-SubCell"/>
</dbReference>
<comment type="subcellular location">
    <subcellularLocation>
        <location evidence="1">Cell membrane</location>
        <topology evidence="1">Multi-pass membrane protein</topology>
    </subcellularLocation>
</comment>
<dbReference type="Proteomes" id="UP000199215">
    <property type="component" value="Unassembled WGS sequence"/>
</dbReference>
<feature type="transmembrane region" description="Helical" evidence="7">
    <location>
        <begin position="641"/>
        <end position="661"/>
    </location>
</feature>
<evidence type="ECO:0000256" key="5">
    <source>
        <dbReference type="ARBA" id="ARBA00023136"/>
    </source>
</evidence>
<organism evidence="9 10">
    <name type="scientific">Halopenitus malekzadehii</name>
    <dbReference type="NCBI Taxonomy" id="1267564"/>
    <lineage>
        <taxon>Archaea</taxon>
        <taxon>Methanobacteriati</taxon>
        <taxon>Methanobacteriota</taxon>
        <taxon>Stenosarchaea group</taxon>
        <taxon>Halobacteria</taxon>
        <taxon>Halobacteriales</taxon>
        <taxon>Haloferacaceae</taxon>
        <taxon>Halopenitus</taxon>
    </lineage>
</organism>
<keyword evidence="3 7" id="KW-0812">Transmembrane</keyword>
<dbReference type="Pfam" id="PF00482">
    <property type="entry name" value="T2SSF"/>
    <property type="match status" value="1"/>
</dbReference>
<name>A0A1H6HS07_9EURY</name>
<evidence type="ECO:0000256" key="2">
    <source>
        <dbReference type="ARBA" id="ARBA00022475"/>
    </source>
</evidence>
<keyword evidence="10" id="KW-1185">Reference proteome</keyword>
<reference evidence="9 10" key="1">
    <citation type="submission" date="2016-10" db="EMBL/GenBank/DDBJ databases">
        <authorList>
            <person name="de Groot N.N."/>
        </authorList>
    </citation>
    <scope>NUCLEOTIDE SEQUENCE [LARGE SCALE GENOMIC DNA]</scope>
    <source>
        <strain evidence="9 10">IBRC-M10418</strain>
    </source>
</reference>
<keyword evidence="5 7" id="KW-0472">Membrane</keyword>
<gene>
    <name evidence="9" type="ORF">SAMN05192561_101417</name>
</gene>
<feature type="transmembrane region" description="Helical" evidence="7">
    <location>
        <begin position="668"/>
        <end position="688"/>
    </location>
</feature>
<dbReference type="InterPro" id="IPR018076">
    <property type="entry name" value="T2SS_GspF_dom"/>
</dbReference>
<dbReference type="RefSeq" id="WP_092813596.1">
    <property type="nucleotide sequence ID" value="NZ_FNWU01000001.1"/>
</dbReference>
<feature type="transmembrane region" description="Helical" evidence="7">
    <location>
        <begin position="90"/>
        <end position="109"/>
    </location>
</feature>
<protein>
    <submittedName>
        <fullName evidence="9">Archaellum biogenesis protein FlaJ, TadC family</fullName>
    </submittedName>
</protein>
<dbReference type="InterPro" id="IPR056569">
    <property type="entry name" value="ArlJ-like"/>
</dbReference>
<sequence length="689" mass="72679">MSDGVSTGATIGAESKPNAGTRTTDRQTEAHRHRSGGETGSRSSAIDHGIDRGLHALFARHADAERHVRDRDRYRATAIRTGFDVLLARIYGLSWVAGLIVALPVVVIGRQLSPAVLERVDAALASGLPIDGIGLARLPPEWVALVAAIGVGAAVKRGVVRGGGTYLGWVASARRTDIERTLPGAVRYLHALSSGSDTARGMIRKTAANEAYGETAVAFRAALNSARLTGSLDQALGRVARDTPSSDLLAPFLIKFREHANQGEDALSNYLAMEGRMLGHREDRARKRAEGFLELLSELFIVLLVLPALLVIVLTVIGVIAPGLSDPIHTPVVTVTTRAAIVYGSAAFILVVGAVSATIVEHLRPPDQRTAYELPADPITVLRSVTVNPRATAVVAAIPAIGAGTVLANAGADPVNVATLGYVAFAVPTGVVSVRRARLDDAKDREIKDFVHAVSGHVSLGRPFPEAVALVARDVDLGALDADVADLAFNLSLTTGNQRSARNVLEGTADGDGGDDPDEHEPDRGTVRTAALNRFVENVGTPLAEQTVGLVTGALDAGSDTQTVFETLQTEIGRLYHQKRALRSAMLVYVAVGWTAALLVIGIVVAVNLYVIDGFAQLSAVSGSSAMRFDPGTIDPERERYRFYVVLQATMLASGWFAGAASRGWYEALLHSGVLVGVCYVVFAGVGLL</sequence>
<dbReference type="OrthoDB" id="252907at2157"/>
<dbReference type="PANTHER" id="PTHR35402:SF1">
    <property type="entry name" value="TYPE II SECRETION SYSTEM PROTEIN GSPF DOMAIN-CONTAINING PROTEIN"/>
    <property type="match status" value="1"/>
</dbReference>
<feature type="domain" description="Type II secretion system protein GspF" evidence="8">
    <location>
        <begin position="206"/>
        <end position="314"/>
    </location>
</feature>